<evidence type="ECO:0000256" key="1">
    <source>
        <dbReference type="ARBA" id="ARBA00011046"/>
    </source>
</evidence>
<dbReference type="GO" id="GO:0045892">
    <property type="term" value="P:negative regulation of DNA-templated transcription"/>
    <property type="evidence" value="ECO:0007669"/>
    <property type="project" value="InterPro"/>
</dbReference>
<dbReference type="RefSeq" id="WP_073274744.1">
    <property type="nucleotide sequence ID" value="NZ_FRAC01000009.1"/>
</dbReference>
<proteinExistence type="inferred from homology"/>
<keyword evidence="2" id="KW-0805">Transcription regulation</keyword>
<gene>
    <name evidence="5" type="ORF">SAMN02745136_01663</name>
</gene>
<dbReference type="OrthoDB" id="9795583at2"/>
<evidence type="ECO:0000256" key="2">
    <source>
        <dbReference type="ARBA" id="ARBA00023015"/>
    </source>
</evidence>
<dbReference type="Gene3D" id="1.10.4040.10">
    <property type="entry name" value="Penicillinase repressor domain"/>
    <property type="match status" value="1"/>
</dbReference>
<dbReference type="Pfam" id="PF03965">
    <property type="entry name" value="Penicillinase_R"/>
    <property type="match status" value="1"/>
</dbReference>
<evidence type="ECO:0000313" key="5">
    <source>
        <dbReference type="EMBL" id="SHK09319.1"/>
    </source>
</evidence>
<comment type="similarity">
    <text evidence="1">Belongs to the BlaI transcriptional regulatory family.</text>
</comment>
<dbReference type="Gene3D" id="1.10.10.10">
    <property type="entry name" value="Winged helix-like DNA-binding domain superfamily/Winged helix DNA-binding domain"/>
    <property type="match status" value="1"/>
</dbReference>
<dbReference type="SUPFAM" id="SSF46785">
    <property type="entry name" value="Winged helix' DNA-binding domain"/>
    <property type="match status" value="1"/>
</dbReference>
<reference evidence="5 6" key="1">
    <citation type="submission" date="2016-11" db="EMBL/GenBank/DDBJ databases">
        <authorList>
            <person name="Jaros S."/>
            <person name="Januszkiewicz K."/>
            <person name="Wedrychowicz H."/>
        </authorList>
    </citation>
    <scope>NUCLEOTIDE SEQUENCE [LARGE SCALE GENOMIC DNA]</scope>
    <source>
        <strain evidence="5 6">DSM 15929</strain>
    </source>
</reference>
<accession>A0A1M6PMY3</accession>
<dbReference type="STRING" id="1121322.SAMN02745136_01663"/>
<dbReference type="GO" id="GO:0003677">
    <property type="term" value="F:DNA binding"/>
    <property type="evidence" value="ECO:0007669"/>
    <property type="project" value="UniProtKB-KW"/>
</dbReference>
<keyword evidence="6" id="KW-1185">Reference proteome</keyword>
<dbReference type="InterPro" id="IPR005650">
    <property type="entry name" value="BlaI_family"/>
</dbReference>
<dbReference type="EMBL" id="FRAC01000009">
    <property type="protein sequence ID" value="SHK09319.1"/>
    <property type="molecule type" value="Genomic_DNA"/>
</dbReference>
<keyword evidence="4" id="KW-0804">Transcription</keyword>
<protein>
    <submittedName>
        <fullName evidence="5">BlaI family transcriptional regulator, penicillinase repressor</fullName>
    </submittedName>
</protein>
<evidence type="ECO:0000256" key="4">
    <source>
        <dbReference type="ARBA" id="ARBA00023163"/>
    </source>
</evidence>
<evidence type="ECO:0000256" key="3">
    <source>
        <dbReference type="ARBA" id="ARBA00023125"/>
    </source>
</evidence>
<dbReference type="Proteomes" id="UP000184386">
    <property type="component" value="Unassembled WGS sequence"/>
</dbReference>
<dbReference type="PIRSF" id="PIRSF019455">
    <property type="entry name" value="CopR_AtkY"/>
    <property type="match status" value="1"/>
</dbReference>
<organism evidence="5 6">
    <name type="scientific">Anaerocolumna jejuensis DSM 15929</name>
    <dbReference type="NCBI Taxonomy" id="1121322"/>
    <lineage>
        <taxon>Bacteria</taxon>
        <taxon>Bacillati</taxon>
        <taxon>Bacillota</taxon>
        <taxon>Clostridia</taxon>
        <taxon>Lachnospirales</taxon>
        <taxon>Lachnospiraceae</taxon>
        <taxon>Anaerocolumna</taxon>
    </lineage>
</organism>
<sequence length="128" mass="14656">MNQNASRISQAEFEVMKILWRTGAPVSTGDIYQELSKEFGWDRSTVRTLLKRLTEKGAVSAHKLKVLCYQPAISEKEYCDEQIKNVVERLYGGSATRLVTSLVENYDLTDADMEELRDILKLEGEKHE</sequence>
<dbReference type="InterPro" id="IPR036388">
    <property type="entry name" value="WH-like_DNA-bd_sf"/>
</dbReference>
<dbReference type="AlphaFoldDB" id="A0A1M6PMY3"/>
<dbReference type="InterPro" id="IPR036390">
    <property type="entry name" value="WH_DNA-bd_sf"/>
</dbReference>
<name>A0A1M6PMY3_9FIRM</name>
<evidence type="ECO:0000313" key="6">
    <source>
        <dbReference type="Proteomes" id="UP000184386"/>
    </source>
</evidence>
<keyword evidence="3" id="KW-0238">DNA-binding</keyword>